<dbReference type="Proteomes" id="UP000233556">
    <property type="component" value="Unassembled WGS sequence"/>
</dbReference>
<proteinExistence type="predicted"/>
<gene>
    <name evidence="1" type="ORF">llap_3820</name>
</gene>
<name>A0A2I0UIP7_LIMLA</name>
<reference evidence="2" key="2">
    <citation type="submission" date="2017-12" db="EMBL/GenBank/DDBJ databases">
        <title>Genome sequence of the Bar-tailed Godwit (Limosa lapponica baueri).</title>
        <authorList>
            <person name="Lima N.C.B."/>
            <person name="Parody-Merino A.M."/>
            <person name="Battley P.F."/>
            <person name="Fidler A.E."/>
            <person name="Prosdocimi F."/>
        </authorList>
    </citation>
    <scope>NUCLEOTIDE SEQUENCE [LARGE SCALE GENOMIC DNA]</scope>
</reference>
<accession>A0A2I0UIP7</accession>
<evidence type="ECO:0000313" key="1">
    <source>
        <dbReference type="EMBL" id="PKU45878.1"/>
    </source>
</evidence>
<dbReference type="AlphaFoldDB" id="A0A2I0UIP7"/>
<keyword evidence="2" id="KW-1185">Reference proteome</keyword>
<protein>
    <submittedName>
        <fullName evidence="1">Uncharacterized protein</fullName>
    </submittedName>
</protein>
<sequence>MIMGCINKGITSRDKEVIIPLHSVLVRPQLEYRVQFWSWLCKKDVDRLETVQTRVTKMIKGLRNLPYEERLRELSLFSLEKRRLRGDLITMFQYLKGGYKEDGHSLFKRSHMEKTRSNRYKLLLGRFRLDKRGKFFKLRTISHWNNLPGVVVDSPSLDTFKIQLDRVLGLLV</sequence>
<dbReference type="PANTHER" id="PTHR33332">
    <property type="entry name" value="REVERSE TRANSCRIPTASE DOMAIN-CONTAINING PROTEIN"/>
    <property type="match status" value="1"/>
</dbReference>
<evidence type="ECO:0000313" key="2">
    <source>
        <dbReference type="Proteomes" id="UP000233556"/>
    </source>
</evidence>
<dbReference type="OrthoDB" id="419189at2759"/>
<reference evidence="2" key="1">
    <citation type="submission" date="2017-11" db="EMBL/GenBank/DDBJ databases">
        <authorList>
            <person name="Lima N.C."/>
            <person name="Parody-Merino A.M."/>
            <person name="Battley P.F."/>
            <person name="Fidler A.E."/>
            <person name="Prosdocimi F."/>
        </authorList>
    </citation>
    <scope>NUCLEOTIDE SEQUENCE [LARGE SCALE GENOMIC DNA]</scope>
</reference>
<organism evidence="1 2">
    <name type="scientific">Limosa lapponica baueri</name>
    <dbReference type="NCBI Taxonomy" id="1758121"/>
    <lineage>
        <taxon>Eukaryota</taxon>
        <taxon>Metazoa</taxon>
        <taxon>Chordata</taxon>
        <taxon>Craniata</taxon>
        <taxon>Vertebrata</taxon>
        <taxon>Euteleostomi</taxon>
        <taxon>Archelosauria</taxon>
        <taxon>Archosauria</taxon>
        <taxon>Dinosauria</taxon>
        <taxon>Saurischia</taxon>
        <taxon>Theropoda</taxon>
        <taxon>Coelurosauria</taxon>
        <taxon>Aves</taxon>
        <taxon>Neognathae</taxon>
        <taxon>Neoaves</taxon>
        <taxon>Charadriiformes</taxon>
        <taxon>Scolopacidae</taxon>
        <taxon>Limosa</taxon>
    </lineage>
</organism>
<dbReference type="EMBL" id="KZ505738">
    <property type="protein sequence ID" value="PKU45878.1"/>
    <property type="molecule type" value="Genomic_DNA"/>
</dbReference>